<sequence>MTFFETVADSRKVFDEQFENGLSPLQARHEQAGIFKSRLNETGFFALTLQRIGHQLIFLTALYKKSTDKGTKSRVLQEIEDIINGETVSGVGSHVGTKYYTFTTLAPTITGYTINTSGVSGSKEIINGVPTSNKYFSTPTVSDGFIEPTLDNYSKDLGYIDGGFETDPGFGLILVGYTNILANLTLLSSLDPTVRNHVEEGAKTMFQKLAIYYAQNPKFTEKNQATSDFDFTHTTIARLAENYGSSDLQIFDTGIATDLSTTNGFKVGTGVLNTIYTHIASLAYYLAVGLGKSKSQIKTIETSELLSGISTNSPLRTGQLNQYFEQFPDYLNKIGNPTTFDSIAGLALGVGGVSQTFALISSQISAARLTELGVSSVSQLNSASTSDGNTYYSQDHMRGFLGSSGYDSYVAMALVWMSHASGTETVTDRYATTSQLSGTAFTVAKQVGHEYRRKLSNKTLNNPIAMHHASKSSDGLALTEYLGQLQNYIKNACATETHGVYPTFVDFVDKVNLDNPDPTGFLYSFASNGDADLFKEVNERVMANGEFDNLNNISADISAVRSYIRISPKTSHRGIHGLAGLLERGITSNC</sequence>
<proteinExistence type="predicted"/>
<protein>
    <submittedName>
        <fullName evidence="1">Uncharacterized protein</fullName>
    </submittedName>
</protein>
<reference evidence="1" key="1">
    <citation type="journal article" date="2021" name="PeerJ">
        <title>Extensive microbial diversity within the chicken gut microbiome revealed by metagenomics and culture.</title>
        <authorList>
            <person name="Gilroy R."/>
            <person name="Ravi A."/>
            <person name="Getino M."/>
            <person name="Pursley I."/>
            <person name="Horton D.L."/>
            <person name="Alikhan N.F."/>
            <person name="Baker D."/>
            <person name="Gharbi K."/>
            <person name="Hall N."/>
            <person name="Watson M."/>
            <person name="Adriaenssens E.M."/>
            <person name="Foster-Nyarko E."/>
            <person name="Jarju S."/>
            <person name="Secka A."/>
            <person name="Antonio M."/>
            <person name="Oren A."/>
            <person name="Chaudhuri R.R."/>
            <person name="La Ragione R."/>
            <person name="Hildebrand F."/>
            <person name="Pallen M.J."/>
        </authorList>
    </citation>
    <scope>NUCLEOTIDE SEQUENCE</scope>
    <source>
        <strain evidence="1">CHK171-7178</strain>
    </source>
</reference>
<evidence type="ECO:0000313" key="1">
    <source>
        <dbReference type="EMBL" id="HJF30774.1"/>
    </source>
</evidence>
<dbReference type="AlphaFoldDB" id="A0A921FWJ1"/>
<name>A0A921FWJ1_SPOPS</name>
<accession>A0A921FWJ1</accession>
<dbReference type="Proteomes" id="UP000698173">
    <property type="component" value="Unassembled WGS sequence"/>
</dbReference>
<gene>
    <name evidence="1" type="ORF">K8V56_03215</name>
</gene>
<evidence type="ECO:0000313" key="2">
    <source>
        <dbReference type="Proteomes" id="UP000698173"/>
    </source>
</evidence>
<comment type="caution">
    <text evidence="1">The sequence shown here is derived from an EMBL/GenBank/DDBJ whole genome shotgun (WGS) entry which is preliminary data.</text>
</comment>
<organism evidence="1 2">
    <name type="scientific">Sporosarcina psychrophila</name>
    <name type="common">Bacillus psychrophilus</name>
    <dbReference type="NCBI Taxonomy" id="1476"/>
    <lineage>
        <taxon>Bacteria</taxon>
        <taxon>Bacillati</taxon>
        <taxon>Bacillota</taxon>
        <taxon>Bacilli</taxon>
        <taxon>Bacillales</taxon>
        <taxon>Caryophanaceae</taxon>
        <taxon>Sporosarcina</taxon>
    </lineage>
</organism>
<dbReference type="EMBL" id="DYWT01000054">
    <property type="protein sequence ID" value="HJF30774.1"/>
    <property type="molecule type" value="Genomic_DNA"/>
</dbReference>
<reference evidence="1" key="2">
    <citation type="submission" date="2021-09" db="EMBL/GenBank/DDBJ databases">
        <authorList>
            <person name="Gilroy R."/>
        </authorList>
    </citation>
    <scope>NUCLEOTIDE SEQUENCE</scope>
    <source>
        <strain evidence="1">CHK171-7178</strain>
    </source>
</reference>